<dbReference type="EMBL" id="CP097509">
    <property type="protein sequence ID" value="URE18618.1"/>
    <property type="molecule type" value="Genomic_DNA"/>
</dbReference>
<evidence type="ECO:0000313" key="1">
    <source>
        <dbReference type="EMBL" id="URE18618.1"/>
    </source>
</evidence>
<accession>A0A9E7GWE8</accession>
<proteinExistence type="predicted"/>
<sequence>MISGLIEKSHPSRPILVVLLQEASLTLFSSDSGTRLSPYANETSVNGLRRILELQTNRFKLSKFSSGFKEAHRTPMLSPLGGFAFGFNNICFLEQIAYWPSLPPPNKPYYKR</sequence>
<organism evidence="1 2">
    <name type="scientific">Musa troglodytarum</name>
    <name type="common">fe'i banana</name>
    <dbReference type="NCBI Taxonomy" id="320322"/>
    <lineage>
        <taxon>Eukaryota</taxon>
        <taxon>Viridiplantae</taxon>
        <taxon>Streptophyta</taxon>
        <taxon>Embryophyta</taxon>
        <taxon>Tracheophyta</taxon>
        <taxon>Spermatophyta</taxon>
        <taxon>Magnoliopsida</taxon>
        <taxon>Liliopsida</taxon>
        <taxon>Zingiberales</taxon>
        <taxon>Musaceae</taxon>
        <taxon>Musa</taxon>
    </lineage>
</organism>
<gene>
    <name evidence="1" type="ORF">MUK42_06840</name>
</gene>
<protein>
    <submittedName>
        <fullName evidence="1">Uncharacterized protein</fullName>
    </submittedName>
</protein>
<name>A0A9E7GWE8_9LILI</name>
<reference evidence="1" key="1">
    <citation type="submission" date="2022-05" db="EMBL/GenBank/DDBJ databases">
        <title>The Musa troglodytarum L. genome provides insights into the mechanism of non-climacteric behaviour and enrichment of carotenoids.</title>
        <authorList>
            <person name="Wang J."/>
        </authorList>
    </citation>
    <scope>NUCLEOTIDE SEQUENCE</scope>
    <source>
        <tissue evidence="1">Leaf</tissue>
    </source>
</reference>
<evidence type="ECO:0000313" key="2">
    <source>
        <dbReference type="Proteomes" id="UP001055439"/>
    </source>
</evidence>
<dbReference type="AlphaFoldDB" id="A0A9E7GWE8"/>
<dbReference type="Proteomes" id="UP001055439">
    <property type="component" value="Chromosome 7"/>
</dbReference>
<keyword evidence="2" id="KW-1185">Reference proteome</keyword>